<dbReference type="InterPro" id="IPR037682">
    <property type="entry name" value="TonB_C"/>
</dbReference>
<comment type="subcellular location">
    <subcellularLocation>
        <location evidence="1">Membrane</location>
        <topology evidence="1">Single-pass membrane protein</topology>
    </subcellularLocation>
</comment>
<feature type="region of interest" description="Disordered" evidence="5">
    <location>
        <begin position="38"/>
        <end position="120"/>
    </location>
</feature>
<keyword evidence="4" id="KW-0472">Membrane</keyword>
<dbReference type="PROSITE" id="PS52015">
    <property type="entry name" value="TONB_CTD"/>
    <property type="match status" value="1"/>
</dbReference>
<gene>
    <name evidence="7" type="ORF">ENX03_04715</name>
</gene>
<organism evidence="7">
    <name type="scientific">Leptospirillum ferriphilum</name>
    <dbReference type="NCBI Taxonomy" id="178606"/>
    <lineage>
        <taxon>Bacteria</taxon>
        <taxon>Pseudomonadati</taxon>
        <taxon>Nitrospirota</taxon>
        <taxon>Nitrospiria</taxon>
        <taxon>Nitrospirales</taxon>
        <taxon>Nitrospiraceae</taxon>
        <taxon>Leptospirillum</taxon>
    </lineage>
</organism>
<reference evidence="7" key="1">
    <citation type="journal article" date="2020" name="mSystems">
        <title>Genome- and Community-Level Interaction Insights into Carbon Utilization and Element Cycling Functions of Hydrothermarchaeota in Hydrothermal Sediment.</title>
        <authorList>
            <person name="Zhou Z."/>
            <person name="Liu Y."/>
            <person name="Xu W."/>
            <person name="Pan J."/>
            <person name="Luo Z.H."/>
            <person name="Li M."/>
        </authorList>
    </citation>
    <scope>NUCLEOTIDE SEQUENCE [LARGE SCALE GENOMIC DNA]</scope>
    <source>
        <strain evidence="7">SpSt-902</strain>
    </source>
</reference>
<dbReference type="AlphaFoldDB" id="A0A7C3R3A2"/>
<name>A0A7C3R3A2_9BACT</name>
<feature type="compositionally biased region" description="Low complexity" evidence="5">
    <location>
        <begin position="79"/>
        <end position="99"/>
    </location>
</feature>
<dbReference type="GO" id="GO:0016020">
    <property type="term" value="C:membrane"/>
    <property type="evidence" value="ECO:0007669"/>
    <property type="project" value="UniProtKB-SubCell"/>
</dbReference>
<dbReference type="EMBL" id="DTMM01000091">
    <property type="protein sequence ID" value="HFT93233.1"/>
    <property type="molecule type" value="Genomic_DNA"/>
</dbReference>
<evidence type="ECO:0000259" key="6">
    <source>
        <dbReference type="PROSITE" id="PS52015"/>
    </source>
</evidence>
<evidence type="ECO:0000256" key="1">
    <source>
        <dbReference type="ARBA" id="ARBA00004167"/>
    </source>
</evidence>
<dbReference type="GO" id="GO:0055085">
    <property type="term" value="P:transmembrane transport"/>
    <property type="evidence" value="ECO:0007669"/>
    <property type="project" value="InterPro"/>
</dbReference>
<evidence type="ECO:0000256" key="4">
    <source>
        <dbReference type="ARBA" id="ARBA00023136"/>
    </source>
</evidence>
<evidence type="ECO:0000256" key="5">
    <source>
        <dbReference type="SAM" id="MobiDB-lite"/>
    </source>
</evidence>
<evidence type="ECO:0000313" key="7">
    <source>
        <dbReference type="EMBL" id="HFT93233.1"/>
    </source>
</evidence>
<dbReference type="InterPro" id="IPR006260">
    <property type="entry name" value="TonB/TolA_C"/>
</dbReference>
<dbReference type="Gene3D" id="3.30.1150.10">
    <property type="match status" value="1"/>
</dbReference>
<proteinExistence type="predicted"/>
<dbReference type="SUPFAM" id="SSF74653">
    <property type="entry name" value="TolA/TonB C-terminal domain"/>
    <property type="match status" value="1"/>
</dbReference>
<dbReference type="Pfam" id="PF03544">
    <property type="entry name" value="TonB_C"/>
    <property type="match status" value="1"/>
</dbReference>
<keyword evidence="3" id="KW-1133">Transmembrane helix</keyword>
<evidence type="ECO:0000256" key="2">
    <source>
        <dbReference type="ARBA" id="ARBA00022692"/>
    </source>
</evidence>
<dbReference type="NCBIfam" id="TIGR01352">
    <property type="entry name" value="tonB_Cterm"/>
    <property type="match status" value="1"/>
</dbReference>
<evidence type="ECO:0000256" key="3">
    <source>
        <dbReference type="ARBA" id="ARBA00022989"/>
    </source>
</evidence>
<comment type="caution">
    <text evidence="7">The sequence shown here is derived from an EMBL/GenBank/DDBJ whole genome shotgun (WGS) entry which is preliminary data.</text>
</comment>
<protein>
    <submittedName>
        <fullName evidence="7">TonB family protein</fullName>
    </submittedName>
</protein>
<feature type="domain" description="TonB C-terminal" evidence="6">
    <location>
        <begin position="117"/>
        <end position="209"/>
    </location>
</feature>
<sequence>MAIVSLAEWGLFSLMRMPAQHPPLPDVHRPIRVTLVRKPSFPAQLPPNRKSLPTPPRKMMPHHQKTLPPKPVFHKDSPPKTASSPAAKSLLASSNAKSTGLGWENDAPSNDASGKDFMPPSLLTHVDTSRLYTEKMKDSREEGDVVIDAWIDPEGQLIRYTIVIPSVYDDLNQVAIRLLKTLSFRSARFKGKPVSGQFQLNFRFRLQST</sequence>
<keyword evidence="2" id="KW-0812">Transmembrane</keyword>
<accession>A0A7C3R3A2</accession>